<name>Q02D82_SOLUE</name>
<evidence type="ECO:0000259" key="1">
    <source>
        <dbReference type="Pfam" id="PF04453"/>
    </source>
</evidence>
<organism evidence="2">
    <name type="scientific">Solibacter usitatus (strain Ellin6076)</name>
    <dbReference type="NCBI Taxonomy" id="234267"/>
    <lineage>
        <taxon>Bacteria</taxon>
        <taxon>Pseudomonadati</taxon>
        <taxon>Acidobacteriota</taxon>
        <taxon>Terriglobia</taxon>
        <taxon>Bryobacterales</taxon>
        <taxon>Solibacteraceae</taxon>
        <taxon>Candidatus Solibacter</taxon>
    </lineage>
</organism>
<dbReference type="STRING" id="234267.Acid_2728"/>
<dbReference type="GO" id="GO:0061024">
    <property type="term" value="P:membrane organization"/>
    <property type="evidence" value="ECO:0007669"/>
    <property type="project" value="InterPro"/>
</dbReference>
<dbReference type="GO" id="GO:0009279">
    <property type="term" value="C:cell outer membrane"/>
    <property type="evidence" value="ECO:0007669"/>
    <property type="project" value="TreeGrafter"/>
</dbReference>
<dbReference type="AlphaFoldDB" id="Q02D82"/>
<dbReference type="FunCoup" id="Q02D82">
    <property type="interactions" value="113"/>
</dbReference>
<dbReference type="HOGENOM" id="CLU_334875_0_0_0"/>
<dbReference type="eggNOG" id="COG1452">
    <property type="taxonomic scope" value="Bacteria"/>
</dbReference>
<evidence type="ECO:0000313" key="2">
    <source>
        <dbReference type="EMBL" id="ABJ83717.1"/>
    </source>
</evidence>
<dbReference type="PANTHER" id="PTHR30189">
    <property type="entry name" value="LPS-ASSEMBLY PROTEIN"/>
    <property type="match status" value="1"/>
</dbReference>
<sequence length="813" mass="91133" precursor="true">MRSCPKSSLIVVSIKRSPCHAKSSSITCHFPLTLLLALILAVSAAAQVNPGSTQETPPAVPPKSLSVGSWNISAPVQQKDGDVFTLHGNPAEVESATMIFRADDIVFNQETGDLKATGHVFFHDFLKNQKIWASHVTYNTDEESGKFYDVIGETMPHIVAKPGMLTTNNPFHFEGEWAERIGMKYILHHGFVTNCKMPQPWWKMRAKTFDIIPGERAISHNSTFVLRKLPIFYAPFFYHSLEKEPRKSGLLMPLVGNSSRRGFMVHAGYFWAINRSYDVSYLGQYYTTRGLVHHVDFRGKPRAGTDYDAILYGVQDRGLPDSGNPPQKFSGLSLLVVGKSDLGKGWTARGSLNYITSFRFRQEWSESYADITGSEIHSVGFVNKNWSNNTLNVIFARLQDFQTSEIAVPDSPGSSSTHYVSNAVTIRKLPEVEVSGRDRELLPNLPLYYSFETSAGLLYRQYPVFNNNVLVDNYQTSQFMNRSSISPHVFGAFHFAGVQLVPGFGIEETYYGEAQTPYQGNYQITGTNLVRSTRDFSLDLILPSLSRIYNKKTIFGDKLKHVIEARATYRYVTGVGEDYVRFIRFDENDLVTNTNEVLLSVANRIYAKRGNSVEEIFTWEVFQKRYFDPTFGGALIQGQRNVIESTADLTAYAFLLGPRSTSPIVSVLRTSPIPNLNLRWRADYDPRTGSLVDSSLSVDYRLRNYFLAVGHSTVHTDPAITAPANQLSLRGGFGDPNHKGINVGGEAIYDLRAGTIQYSTALVQYNTNCCGFSVQFHRVNLGTHTNDNQYRFAFAIANIATTLGNLKKQDRLF</sequence>
<proteinExistence type="predicted"/>
<dbReference type="PANTHER" id="PTHR30189:SF1">
    <property type="entry name" value="LPS-ASSEMBLY PROTEIN LPTD"/>
    <property type="match status" value="1"/>
</dbReference>
<dbReference type="InterPro" id="IPR007543">
    <property type="entry name" value="LptD_C"/>
</dbReference>
<accession>Q02D82</accession>
<protein>
    <submittedName>
        <fullName evidence="2">Organic solvent tolerance protein</fullName>
    </submittedName>
</protein>
<dbReference type="Pfam" id="PF04453">
    <property type="entry name" value="LptD"/>
    <property type="match status" value="1"/>
</dbReference>
<feature type="domain" description="LptD C-terminal" evidence="1">
    <location>
        <begin position="336"/>
        <end position="719"/>
    </location>
</feature>
<dbReference type="EMBL" id="CP000473">
    <property type="protein sequence ID" value="ABJ83717.1"/>
    <property type="molecule type" value="Genomic_DNA"/>
</dbReference>
<dbReference type="GO" id="GO:1990351">
    <property type="term" value="C:transporter complex"/>
    <property type="evidence" value="ECO:0007669"/>
    <property type="project" value="TreeGrafter"/>
</dbReference>
<reference evidence="2" key="1">
    <citation type="submission" date="2006-10" db="EMBL/GenBank/DDBJ databases">
        <title>Complete sequence of Solibacter usitatus Ellin6076.</title>
        <authorList>
            <consortium name="US DOE Joint Genome Institute"/>
            <person name="Copeland A."/>
            <person name="Lucas S."/>
            <person name="Lapidus A."/>
            <person name="Barry K."/>
            <person name="Detter J.C."/>
            <person name="Glavina del Rio T."/>
            <person name="Hammon N."/>
            <person name="Israni S."/>
            <person name="Dalin E."/>
            <person name="Tice H."/>
            <person name="Pitluck S."/>
            <person name="Thompson L.S."/>
            <person name="Brettin T."/>
            <person name="Bruce D."/>
            <person name="Han C."/>
            <person name="Tapia R."/>
            <person name="Gilna P."/>
            <person name="Schmutz J."/>
            <person name="Larimer F."/>
            <person name="Land M."/>
            <person name="Hauser L."/>
            <person name="Kyrpides N."/>
            <person name="Mikhailova N."/>
            <person name="Janssen P.H."/>
            <person name="Kuske C.R."/>
            <person name="Richardson P."/>
        </authorList>
    </citation>
    <scope>NUCLEOTIDE SEQUENCE</scope>
    <source>
        <strain evidence="2">Ellin6076</strain>
    </source>
</reference>
<dbReference type="InParanoid" id="Q02D82"/>
<dbReference type="KEGG" id="sus:Acid_2728"/>
<gene>
    <name evidence="2" type="ordered locus">Acid_2728</name>
</gene>
<dbReference type="InterPro" id="IPR050218">
    <property type="entry name" value="LptD"/>
</dbReference>